<dbReference type="AlphaFoldDB" id="A0AAN7CMX0"/>
<accession>A0AAN7CMX0</accession>
<keyword evidence="2" id="KW-1185">Reference proteome</keyword>
<dbReference type="EMBL" id="MU857731">
    <property type="protein sequence ID" value="KAK4244601.1"/>
    <property type="molecule type" value="Genomic_DNA"/>
</dbReference>
<feature type="non-terminal residue" evidence="1">
    <location>
        <position position="1"/>
    </location>
</feature>
<proteinExistence type="predicted"/>
<dbReference type="Proteomes" id="UP001303647">
    <property type="component" value="Unassembled WGS sequence"/>
</dbReference>
<gene>
    <name evidence="1" type="ORF">C7999DRAFT_17142</name>
</gene>
<sequence>FQLWHISGGDRHIDPAECYDDFRKGVAGCSRGGRSRYSNWEYKCVSPFHPLWPLVVWFPSLMFHENVVFLLYSPGVCLATTTADDAAYFSID</sequence>
<reference evidence="1" key="2">
    <citation type="submission" date="2023-05" db="EMBL/GenBank/DDBJ databases">
        <authorList>
            <consortium name="Lawrence Berkeley National Laboratory"/>
            <person name="Steindorff A."/>
            <person name="Hensen N."/>
            <person name="Bonometti L."/>
            <person name="Westerberg I."/>
            <person name="Brannstrom I.O."/>
            <person name="Guillou S."/>
            <person name="Cros-Aarteil S."/>
            <person name="Calhoun S."/>
            <person name="Haridas S."/>
            <person name="Kuo A."/>
            <person name="Mondo S."/>
            <person name="Pangilinan J."/>
            <person name="Riley R."/>
            <person name="Labutti K."/>
            <person name="Andreopoulos B."/>
            <person name="Lipzen A."/>
            <person name="Chen C."/>
            <person name="Yanf M."/>
            <person name="Daum C."/>
            <person name="Ng V."/>
            <person name="Clum A."/>
            <person name="Ohm R."/>
            <person name="Martin F."/>
            <person name="Silar P."/>
            <person name="Natvig D."/>
            <person name="Lalanne C."/>
            <person name="Gautier V."/>
            <person name="Ament-Velasquez S.L."/>
            <person name="Kruys A."/>
            <person name="Hutchinson M.I."/>
            <person name="Powell A.J."/>
            <person name="Barry K."/>
            <person name="Miller A.N."/>
            <person name="Grigoriev I.V."/>
            <person name="Debuchy R."/>
            <person name="Gladieux P."/>
            <person name="Thoren M.H."/>
            <person name="Johannesson H."/>
        </authorList>
    </citation>
    <scope>NUCLEOTIDE SEQUENCE</scope>
    <source>
        <strain evidence="1">CBS 359.72</strain>
    </source>
</reference>
<evidence type="ECO:0000313" key="1">
    <source>
        <dbReference type="EMBL" id="KAK4244601.1"/>
    </source>
</evidence>
<comment type="caution">
    <text evidence="1">The sequence shown here is derived from an EMBL/GenBank/DDBJ whole genome shotgun (WGS) entry which is preliminary data.</text>
</comment>
<reference evidence="1" key="1">
    <citation type="journal article" date="2023" name="Mol. Phylogenet. Evol.">
        <title>Genome-scale phylogeny and comparative genomics of the fungal order Sordariales.</title>
        <authorList>
            <person name="Hensen N."/>
            <person name="Bonometti L."/>
            <person name="Westerberg I."/>
            <person name="Brannstrom I.O."/>
            <person name="Guillou S."/>
            <person name="Cros-Aarteil S."/>
            <person name="Calhoun S."/>
            <person name="Haridas S."/>
            <person name="Kuo A."/>
            <person name="Mondo S."/>
            <person name="Pangilinan J."/>
            <person name="Riley R."/>
            <person name="LaButti K."/>
            <person name="Andreopoulos B."/>
            <person name="Lipzen A."/>
            <person name="Chen C."/>
            <person name="Yan M."/>
            <person name="Daum C."/>
            <person name="Ng V."/>
            <person name="Clum A."/>
            <person name="Steindorff A."/>
            <person name="Ohm R.A."/>
            <person name="Martin F."/>
            <person name="Silar P."/>
            <person name="Natvig D.O."/>
            <person name="Lalanne C."/>
            <person name="Gautier V."/>
            <person name="Ament-Velasquez S.L."/>
            <person name="Kruys A."/>
            <person name="Hutchinson M.I."/>
            <person name="Powell A.J."/>
            <person name="Barry K."/>
            <person name="Miller A.N."/>
            <person name="Grigoriev I.V."/>
            <person name="Debuchy R."/>
            <person name="Gladieux P."/>
            <person name="Hiltunen Thoren M."/>
            <person name="Johannesson H."/>
        </authorList>
    </citation>
    <scope>NUCLEOTIDE SEQUENCE</scope>
    <source>
        <strain evidence="1">CBS 359.72</strain>
    </source>
</reference>
<evidence type="ECO:0000313" key="2">
    <source>
        <dbReference type="Proteomes" id="UP001303647"/>
    </source>
</evidence>
<name>A0AAN7CMX0_9PEZI</name>
<organism evidence="1 2">
    <name type="scientific">Corynascus novoguineensis</name>
    <dbReference type="NCBI Taxonomy" id="1126955"/>
    <lineage>
        <taxon>Eukaryota</taxon>
        <taxon>Fungi</taxon>
        <taxon>Dikarya</taxon>
        <taxon>Ascomycota</taxon>
        <taxon>Pezizomycotina</taxon>
        <taxon>Sordariomycetes</taxon>
        <taxon>Sordariomycetidae</taxon>
        <taxon>Sordariales</taxon>
        <taxon>Chaetomiaceae</taxon>
        <taxon>Corynascus</taxon>
    </lineage>
</organism>
<protein>
    <submittedName>
        <fullName evidence="1">Uncharacterized protein</fullName>
    </submittedName>
</protein>